<gene>
    <name evidence="3" type="ORF">CVT26_005566</name>
</gene>
<dbReference type="InterPro" id="IPR001012">
    <property type="entry name" value="UBX_dom"/>
</dbReference>
<dbReference type="STRING" id="231916.A0A409XZS2"/>
<dbReference type="GO" id="GO:0006886">
    <property type="term" value="P:intracellular protein transport"/>
    <property type="evidence" value="ECO:0007669"/>
    <property type="project" value="TreeGrafter"/>
</dbReference>
<sequence>MSDPSSAAHPTSVGEQLPDDFKVYKALADAPPIVKDLPDEYFTPTAADLKTAQAQLSARTQALYNAPLKPRSVRDAEVKAKRDRWPQTTIRVKFMDQTQLEKTFPSTNKIKSVYAFVRGCLREDVKPIKFVLCNQPPKRDLKVSDTTVRDLSLAELELAPSSILLLRFEDDALNHPSVPAPLAPSIMEQAIDLPRPTIDAQGAEAAQPQAKNSPSSSGGGKGSEAKIPKWLKLGQSE</sequence>
<feature type="domain" description="UBX" evidence="2">
    <location>
        <begin position="83"/>
        <end position="166"/>
    </location>
</feature>
<feature type="region of interest" description="Disordered" evidence="1">
    <location>
        <begin position="195"/>
        <end position="237"/>
    </location>
</feature>
<accession>A0A409XZS2</accession>
<dbReference type="Gene3D" id="3.10.20.90">
    <property type="entry name" value="Phosphatidylinositol 3-kinase Catalytic Subunit, Chain A, domain 1"/>
    <property type="match status" value="1"/>
</dbReference>
<dbReference type="Pfam" id="PF00789">
    <property type="entry name" value="UBX"/>
    <property type="match status" value="1"/>
</dbReference>
<evidence type="ECO:0000256" key="1">
    <source>
        <dbReference type="SAM" id="MobiDB-lite"/>
    </source>
</evidence>
<evidence type="ECO:0000313" key="4">
    <source>
        <dbReference type="Proteomes" id="UP000284706"/>
    </source>
</evidence>
<dbReference type="GO" id="GO:0012506">
    <property type="term" value="C:vesicle membrane"/>
    <property type="evidence" value="ECO:0007669"/>
    <property type="project" value="TreeGrafter"/>
</dbReference>
<protein>
    <recommendedName>
        <fullName evidence="2">UBX domain-containing protein</fullName>
    </recommendedName>
</protein>
<dbReference type="PANTHER" id="PTHR46467">
    <property type="entry name" value="TETHER CONTAINING UBX DOMAIN FOR GLUT4"/>
    <property type="match status" value="1"/>
</dbReference>
<organism evidence="3 4">
    <name type="scientific">Gymnopilus dilepis</name>
    <dbReference type="NCBI Taxonomy" id="231916"/>
    <lineage>
        <taxon>Eukaryota</taxon>
        <taxon>Fungi</taxon>
        <taxon>Dikarya</taxon>
        <taxon>Basidiomycota</taxon>
        <taxon>Agaricomycotina</taxon>
        <taxon>Agaricomycetes</taxon>
        <taxon>Agaricomycetidae</taxon>
        <taxon>Agaricales</taxon>
        <taxon>Agaricineae</taxon>
        <taxon>Hymenogastraceae</taxon>
        <taxon>Gymnopilus</taxon>
    </lineage>
</organism>
<dbReference type="EMBL" id="NHYE01001386">
    <property type="protein sequence ID" value="PPQ96239.1"/>
    <property type="molecule type" value="Genomic_DNA"/>
</dbReference>
<dbReference type="GO" id="GO:0005737">
    <property type="term" value="C:cytoplasm"/>
    <property type="evidence" value="ECO:0007669"/>
    <property type="project" value="TreeGrafter"/>
</dbReference>
<evidence type="ECO:0000313" key="3">
    <source>
        <dbReference type="EMBL" id="PPQ96239.1"/>
    </source>
</evidence>
<proteinExistence type="predicted"/>
<dbReference type="Proteomes" id="UP000284706">
    <property type="component" value="Unassembled WGS sequence"/>
</dbReference>
<dbReference type="PROSITE" id="PS50033">
    <property type="entry name" value="UBX"/>
    <property type="match status" value="1"/>
</dbReference>
<reference evidence="3 4" key="1">
    <citation type="journal article" date="2018" name="Evol. Lett.">
        <title>Horizontal gene cluster transfer increased hallucinogenic mushroom diversity.</title>
        <authorList>
            <person name="Reynolds H.T."/>
            <person name="Vijayakumar V."/>
            <person name="Gluck-Thaler E."/>
            <person name="Korotkin H.B."/>
            <person name="Matheny P.B."/>
            <person name="Slot J.C."/>
        </authorList>
    </citation>
    <scope>NUCLEOTIDE SEQUENCE [LARGE SCALE GENOMIC DNA]</scope>
    <source>
        <strain evidence="3 4">SRW20</strain>
    </source>
</reference>
<dbReference type="SMART" id="SM00166">
    <property type="entry name" value="UBX"/>
    <property type="match status" value="1"/>
</dbReference>
<keyword evidence="4" id="KW-1185">Reference proteome</keyword>
<dbReference type="InParanoid" id="A0A409XZS2"/>
<dbReference type="InterPro" id="IPR029071">
    <property type="entry name" value="Ubiquitin-like_domsf"/>
</dbReference>
<evidence type="ECO:0000259" key="2">
    <source>
        <dbReference type="PROSITE" id="PS50033"/>
    </source>
</evidence>
<dbReference type="SUPFAM" id="SSF54236">
    <property type="entry name" value="Ubiquitin-like"/>
    <property type="match status" value="1"/>
</dbReference>
<dbReference type="PANTHER" id="PTHR46467:SF1">
    <property type="entry name" value="TETHER CONTAINING UBX DOMAIN FOR GLUT4"/>
    <property type="match status" value="1"/>
</dbReference>
<comment type="caution">
    <text evidence="3">The sequence shown here is derived from an EMBL/GenBank/DDBJ whole genome shotgun (WGS) entry which is preliminary data.</text>
</comment>
<dbReference type="GO" id="GO:0005634">
    <property type="term" value="C:nucleus"/>
    <property type="evidence" value="ECO:0007669"/>
    <property type="project" value="TreeGrafter"/>
</dbReference>
<dbReference type="OrthoDB" id="440781at2759"/>
<dbReference type="AlphaFoldDB" id="A0A409XZS2"/>
<name>A0A409XZS2_9AGAR</name>